<dbReference type="PANTHER" id="PTHR11851">
    <property type="entry name" value="METALLOPROTEASE"/>
    <property type="match status" value="1"/>
</dbReference>
<dbReference type="Proteomes" id="UP001520878">
    <property type="component" value="Unassembled WGS sequence"/>
</dbReference>
<organism evidence="4 5">
    <name type="scientific">Fluctibacter halophilus</name>
    <dbReference type="NCBI Taxonomy" id="226011"/>
    <lineage>
        <taxon>Bacteria</taxon>
        <taxon>Pseudomonadati</taxon>
        <taxon>Pseudomonadota</taxon>
        <taxon>Gammaproteobacteria</taxon>
        <taxon>Alteromonadales</taxon>
        <taxon>Alteromonadaceae</taxon>
        <taxon>Fluctibacter</taxon>
    </lineage>
</organism>
<keyword evidence="5" id="KW-1185">Reference proteome</keyword>
<evidence type="ECO:0000256" key="1">
    <source>
        <dbReference type="SAM" id="SignalP"/>
    </source>
</evidence>
<feature type="domain" description="Peptidase M16 N-terminal" evidence="2">
    <location>
        <begin position="42"/>
        <end position="180"/>
    </location>
</feature>
<dbReference type="Pfam" id="PF00675">
    <property type="entry name" value="Peptidase_M16"/>
    <property type="match status" value="1"/>
</dbReference>
<comment type="caution">
    <text evidence="4">The sequence shown here is derived from an EMBL/GenBank/DDBJ whole genome shotgun (WGS) entry which is preliminary data.</text>
</comment>
<dbReference type="Gene3D" id="3.30.830.10">
    <property type="entry name" value="Metalloenzyme, LuxS/M16 peptidase-like"/>
    <property type="match status" value="2"/>
</dbReference>
<evidence type="ECO:0000313" key="4">
    <source>
        <dbReference type="EMBL" id="MCC2616903.1"/>
    </source>
</evidence>
<accession>A0ABS8G8Q7</accession>
<feature type="signal peptide" evidence="1">
    <location>
        <begin position="1"/>
        <end position="23"/>
    </location>
</feature>
<dbReference type="SUPFAM" id="SSF63411">
    <property type="entry name" value="LuxS/MPP-like metallohydrolase"/>
    <property type="match status" value="2"/>
</dbReference>
<dbReference type="RefSeq" id="WP_229160721.1">
    <property type="nucleotide sequence ID" value="NZ_JAJEWP010000003.1"/>
</dbReference>
<feature type="chain" id="PRO_5045960129" evidence="1">
    <location>
        <begin position="24"/>
        <end position="460"/>
    </location>
</feature>
<evidence type="ECO:0000313" key="5">
    <source>
        <dbReference type="Proteomes" id="UP001520878"/>
    </source>
</evidence>
<protein>
    <submittedName>
        <fullName evidence="4">Insulinase family protein</fullName>
    </submittedName>
</protein>
<name>A0ABS8G8Q7_9ALTE</name>
<evidence type="ECO:0000259" key="3">
    <source>
        <dbReference type="Pfam" id="PF05193"/>
    </source>
</evidence>
<dbReference type="InterPro" id="IPR011249">
    <property type="entry name" value="Metalloenz_LuxS/M16"/>
</dbReference>
<dbReference type="Pfam" id="PF05193">
    <property type="entry name" value="Peptidase_M16_C"/>
    <property type="match status" value="1"/>
</dbReference>
<dbReference type="InterPro" id="IPR050361">
    <property type="entry name" value="MPP/UQCRC_Complex"/>
</dbReference>
<dbReference type="InterPro" id="IPR007863">
    <property type="entry name" value="Peptidase_M16_C"/>
</dbReference>
<keyword evidence="1" id="KW-0732">Signal</keyword>
<dbReference type="PANTHER" id="PTHR11851:SF224">
    <property type="entry name" value="PROCESSING PROTEASE"/>
    <property type="match status" value="1"/>
</dbReference>
<gene>
    <name evidence="4" type="ORF">LJ739_11690</name>
</gene>
<evidence type="ECO:0000259" key="2">
    <source>
        <dbReference type="Pfam" id="PF00675"/>
    </source>
</evidence>
<dbReference type="EMBL" id="JAJEWP010000003">
    <property type="protein sequence ID" value="MCC2616903.1"/>
    <property type="molecule type" value="Genomic_DNA"/>
</dbReference>
<dbReference type="InterPro" id="IPR011765">
    <property type="entry name" value="Pept_M16_N"/>
</dbReference>
<proteinExistence type="predicted"/>
<sequence length="460" mass="49971">MKRIFKSVGLVALLSSLCGLANAAFTLPEHQKVVLDNGLTVMLLEQHEVPLINVAVVVKAGAVLDDKAGQSALTADSLLLGTQSLDKAAFEQQLDFVGASYSASANLEASQLASTFASKDVDTVLPLIAEAVLQPAFDQKAFADHKTRYVAGLVQKQESPRAMIRDYFNALVFQGHPYSNVQGGTPQSLEVLSLEDVRTFHQQWYTPDNSAVIVTGDFDSKAMLKAVKKAFAQWQGKHAQKPALPALPKADKSRVLLVNKGDARESTFMIGGPGIAINDPDYVPVLVVNTVLGGRFTSWLNDELRVNSGLTYGARSSFDRMGQGGSFAMSSFTQQATTKAAMDLMLKTYQRLWEQGIDDALLASAKAYVKGQFPPDYETAADLAGLLADMFVYGVNEDFINRFNQRVNALDSETVAAVIERHFPRENLQFVVIGQSSAIKDIVAEYGEVTLAEIREPLAL</sequence>
<feature type="domain" description="Peptidase M16 C-terminal" evidence="3">
    <location>
        <begin position="192"/>
        <end position="367"/>
    </location>
</feature>
<reference evidence="4 5" key="1">
    <citation type="submission" date="2021-10" db="EMBL/GenBank/DDBJ databases">
        <title>Draft genome of Aestuariibacter halophilus JC2043.</title>
        <authorList>
            <person name="Emsley S.A."/>
            <person name="Pfannmuller K.M."/>
            <person name="Ushijima B."/>
            <person name="Saw J.H."/>
            <person name="Videau P."/>
        </authorList>
    </citation>
    <scope>NUCLEOTIDE SEQUENCE [LARGE SCALE GENOMIC DNA]</scope>
    <source>
        <strain evidence="4 5">JC2043</strain>
    </source>
</reference>